<dbReference type="EMBL" id="QAYC01000003">
    <property type="protein sequence ID" value="PTW51110.1"/>
    <property type="molecule type" value="Genomic_DNA"/>
</dbReference>
<sequence length="285" mass="30790">MTGLAETPAAGSDRPITQAAPILQTTLPYTPWAEPAMRRLPGIQPLAPDLWLIRDEAYGAQMAERGRLIATHREAVHAMRPEAEDAAWELYDLVLADLAPRPGTVIGAAEVLRPDGVRVPLEGPPLVRLGRLVQEDFCLLQPGPEGPVLTGAILCFPASWLLAEKIGRPLGAVHGPVPQYDGMLAARVDRLCAGLAPGRPLWRANAHFYTDPALFQPRPEAAPRAKVAGPAPYLRSERQVLVRLPRTRAVVFSIHTYVVATESLSAAQRAALEAHPIGYDPARPA</sequence>
<evidence type="ECO:0000313" key="2">
    <source>
        <dbReference type="Proteomes" id="UP000244037"/>
    </source>
</evidence>
<name>A0A8E2VMJ1_9RHOB</name>
<dbReference type="Proteomes" id="UP000244037">
    <property type="component" value="Unassembled WGS sequence"/>
</dbReference>
<accession>A0A8E2VMJ1</accession>
<dbReference type="RefSeq" id="WP_245895539.1">
    <property type="nucleotide sequence ID" value="NZ_QAYC01000003.1"/>
</dbReference>
<gene>
    <name evidence="1" type="ORF">C8N38_103352</name>
</gene>
<organism evidence="1 2">
    <name type="scientific">Rhodovulum kholense</name>
    <dbReference type="NCBI Taxonomy" id="453584"/>
    <lineage>
        <taxon>Bacteria</taxon>
        <taxon>Pseudomonadati</taxon>
        <taxon>Pseudomonadota</taxon>
        <taxon>Alphaproteobacteria</taxon>
        <taxon>Rhodobacterales</taxon>
        <taxon>Paracoccaceae</taxon>
        <taxon>Rhodovulum</taxon>
    </lineage>
</organism>
<evidence type="ECO:0000313" key="1">
    <source>
        <dbReference type="EMBL" id="PTW51110.1"/>
    </source>
</evidence>
<dbReference type="InterPro" id="IPR021848">
    <property type="entry name" value="HODM_asu-like"/>
</dbReference>
<protein>
    <submittedName>
        <fullName evidence="1">Uncharacterized protein DUF3445</fullName>
    </submittedName>
</protein>
<comment type="caution">
    <text evidence="1">The sequence shown here is derived from an EMBL/GenBank/DDBJ whole genome shotgun (WGS) entry which is preliminary data.</text>
</comment>
<proteinExistence type="predicted"/>
<keyword evidence="2" id="KW-1185">Reference proteome</keyword>
<dbReference type="AlphaFoldDB" id="A0A8E2VMJ1"/>
<dbReference type="Pfam" id="PF11927">
    <property type="entry name" value="HODM_asu-like"/>
    <property type="match status" value="1"/>
</dbReference>
<reference evidence="1 2" key="1">
    <citation type="submission" date="2018-04" db="EMBL/GenBank/DDBJ databases">
        <title>Genomic Encyclopedia of Archaeal and Bacterial Type Strains, Phase II (KMG-II): from individual species to whole genera.</title>
        <authorList>
            <person name="Goeker M."/>
        </authorList>
    </citation>
    <scope>NUCLEOTIDE SEQUENCE [LARGE SCALE GENOMIC DNA]</scope>
    <source>
        <strain evidence="1 2">DSM 19783</strain>
    </source>
</reference>